<keyword evidence="5" id="KW-0812">Transmembrane</keyword>
<feature type="compositionally biased region" description="Pro residues" evidence="4">
    <location>
        <begin position="91"/>
        <end position="100"/>
    </location>
</feature>
<dbReference type="InterPro" id="IPR036034">
    <property type="entry name" value="PDZ_sf"/>
</dbReference>
<accession>A0ABP6ZU84</accession>
<keyword evidence="8" id="KW-1185">Reference proteome</keyword>
<evidence type="ECO:0000256" key="4">
    <source>
        <dbReference type="SAM" id="MobiDB-lite"/>
    </source>
</evidence>
<keyword evidence="2" id="KW-0645">Protease</keyword>
<feature type="region of interest" description="Disordered" evidence="4">
    <location>
        <begin position="1"/>
        <end position="119"/>
    </location>
</feature>
<feature type="compositionally biased region" description="Low complexity" evidence="4">
    <location>
        <begin position="155"/>
        <end position="186"/>
    </location>
</feature>
<protein>
    <recommendedName>
        <fullName evidence="6">PDZ domain-containing protein</fullName>
    </recommendedName>
</protein>
<dbReference type="PANTHER" id="PTHR43343">
    <property type="entry name" value="PEPTIDASE S12"/>
    <property type="match status" value="1"/>
</dbReference>
<evidence type="ECO:0000256" key="3">
    <source>
        <dbReference type="ARBA" id="ARBA00022801"/>
    </source>
</evidence>
<feature type="transmembrane region" description="Helical" evidence="5">
    <location>
        <begin position="127"/>
        <end position="148"/>
    </location>
</feature>
<dbReference type="RefSeq" id="WP_344803763.1">
    <property type="nucleotide sequence ID" value="NZ_BAABAB010000014.1"/>
</dbReference>
<dbReference type="InterPro" id="IPR001478">
    <property type="entry name" value="PDZ"/>
</dbReference>
<keyword evidence="3" id="KW-0378">Hydrolase</keyword>
<reference evidence="8" key="1">
    <citation type="journal article" date="2019" name="Int. J. Syst. Evol. Microbiol.">
        <title>The Global Catalogue of Microorganisms (GCM) 10K type strain sequencing project: providing services to taxonomists for standard genome sequencing and annotation.</title>
        <authorList>
            <consortium name="The Broad Institute Genomics Platform"/>
            <consortium name="The Broad Institute Genome Sequencing Center for Infectious Disease"/>
            <person name="Wu L."/>
            <person name="Ma J."/>
        </authorList>
    </citation>
    <scope>NUCLEOTIDE SEQUENCE [LARGE SCALE GENOMIC DNA]</scope>
    <source>
        <strain evidence="8">JCM 16929</strain>
    </source>
</reference>
<evidence type="ECO:0000256" key="1">
    <source>
        <dbReference type="ARBA" id="ARBA00010541"/>
    </source>
</evidence>
<dbReference type="Gene3D" id="2.40.10.10">
    <property type="entry name" value="Trypsin-like serine proteases"/>
    <property type="match status" value="2"/>
</dbReference>
<dbReference type="SUPFAM" id="SSF50156">
    <property type="entry name" value="PDZ domain-like"/>
    <property type="match status" value="1"/>
</dbReference>
<evidence type="ECO:0000313" key="7">
    <source>
        <dbReference type="EMBL" id="GAA3617025.1"/>
    </source>
</evidence>
<organism evidence="7 8">
    <name type="scientific">Microlunatus ginsengisoli</name>
    <dbReference type="NCBI Taxonomy" id="363863"/>
    <lineage>
        <taxon>Bacteria</taxon>
        <taxon>Bacillati</taxon>
        <taxon>Actinomycetota</taxon>
        <taxon>Actinomycetes</taxon>
        <taxon>Propionibacteriales</taxon>
        <taxon>Propionibacteriaceae</taxon>
        <taxon>Microlunatus</taxon>
    </lineage>
</organism>
<dbReference type="EMBL" id="BAABAB010000014">
    <property type="protein sequence ID" value="GAA3617025.1"/>
    <property type="molecule type" value="Genomic_DNA"/>
</dbReference>
<dbReference type="Proteomes" id="UP001501490">
    <property type="component" value="Unassembled WGS sequence"/>
</dbReference>
<evidence type="ECO:0000259" key="6">
    <source>
        <dbReference type="PROSITE" id="PS50106"/>
    </source>
</evidence>
<dbReference type="Gene3D" id="2.30.42.10">
    <property type="match status" value="1"/>
</dbReference>
<sequence length="498" mass="49518">MAEDDSRSGGVGRDAGGAPDSADGPSAGRPDYHYYGSYDRGPYGAEQRPDPLGVGSWGVEEHTQPLPPARPTYAAPSAGGYSAPGGYPAPGGVPPLPPPTTVQAAGPSYPPPAASSTAPARRGIRPAAVIAIAALTALLIGGAAGYAGSRLGELTSPSTSTSTLAPAPSQPATPAGPAATPSARASKTPVAPAPDTLDAVAVAAKTLPSAVMIRVGSGQDSTIGSGFVLDDQGLVMTNNHVVAGAAEGQRLRVVFSDGTQAGASLVGRSPTYDIAVIRVKTSHALVPMPIGDSDDTKVGESVLAIGSPLGLPGTVTQGIVSARNRPVAVGSEGEASNAYINGTQTDAPINPGNSGGPLIDAGGRVIGVNSAILTLGGDRAQAGNIGLGFAIPINQAMVVGKMLIDDGKATYPVIGANVEDAGDLAGVRLSSVSGNGPAARAGMRVGDVVTKIDGQGVSATEELIVAVRSHRPGDRVTLTYRRDGQVREAQVTLGSREG</sequence>
<keyword evidence="5" id="KW-0472">Membrane</keyword>
<feature type="region of interest" description="Disordered" evidence="4">
    <location>
        <begin position="155"/>
        <end position="191"/>
    </location>
</feature>
<dbReference type="SUPFAM" id="SSF50494">
    <property type="entry name" value="Trypsin-like serine proteases"/>
    <property type="match status" value="1"/>
</dbReference>
<dbReference type="SMART" id="SM00228">
    <property type="entry name" value="PDZ"/>
    <property type="match status" value="1"/>
</dbReference>
<dbReference type="InterPro" id="IPR051201">
    <property type="entry name" value="Chloro_Bact_Ser_Proteases"/>
</dbReference>
<dbReference type="Pfam" id="PF13180">
    <property type="entry name" value="PDZ_2"/>
    <property type="match status" value="1"/>
</dbReference>
<dbReference type="PANTHER" id="PTHR43343:SF3">
    <property type="entry name" value="PROTEASE DO-LIKE 8, CHLOROPLASTIC"/>
    <property type="match status" value="1"/>
</dbReference>
<comment type="caution">
    <text evidence="7">The sequence shown here is derived from an EMBL/GenBank/DDBJ whole genome shotgun (WGS) entry which is preliminary data.</text>
</comment>
<name>A0ABP6ZU84_9ACTN</name>
<comment type="similarity">
    <text evidence="1">Belongs to the peptidase S1C family.</text>
</comment>
<evidence type="ECO:0000313" key="8">
    <source>
        <dbReference type="Proteomes" id="UP001501490"/>
    </source>
</evidence>
<dbReference type="InterPro" id="IPR043504">
    <property type="entry name" value="Peptidase_S1_PA_chymotrypsin"/>
</dbReference>
<dbReference type="PROSITE" id="PS50106">
    <property type="entry name" value="PDZ"/>
    <property type="match status" value="1"/>
</dbReference>
<feature type="compositionally biased region" description="Low complexity" evidence="4">
    <location>
        <begin position="74"/>
        <end position="86"/>
    </location>
</feature>
<dbReference type="PRINTS" id="PR00834">
    <property type="entry name" value="PROTEASES2C"/>
</dbReference>
<dbReference type="InterPro" id="IPR009003">
    <property type="entry name" value="Peptidase_S1_PA"/>
</dbReference>
<feature type="domain" description="PDZ" evidence="6">
    <location>
        <begin position="401"/>
        <end position="484"/>
    </location>
</feature>
<dbReference type="Pfam" id="PF13365">
    <property type="entry name" value="Trypsin_2"/>
    <property type="match status" value="1"/>
</dbReference>
<gene>
    <name evidence="7" type="ORF">GCM10022236_18910</name>
</gene>
<evidence type="ECO:0000256" key="2">
    <source>
        <dbReference type="ARBA" id="ARBA00022670"/>
    </source>
</evidence>
<dbReference type="InterPro" id="IPR001940">
    <property type="entry name" value="Peptidase_S1C"/>
</dbReference>
<keyword evidence="5" id="KW-1133">Transmembrane helix</keyword>
<proteinExistence type="inferred from homology"/>
<evidence type="ECO:0000256" key="5">
    <source>
        <dbReference type="SAM" id="Phobius"/>
    </source>
</evidence>